<evidence type="ECO:0000256" key="1">
    <source>
        <dbReference type="ARBA" id="ARBA00001913"/>
    </source>
</evidence>
<keyword evidence="4" id="KW-0597">Phosphoprotein</keyword>
<keyword evidence="11" id="KW-0443">Lipid metabolism</keyword>
<keyword evidence="5" id="KW-0812">Transmembrane</keyword>
<dbReference type="Pfam" id="PF01764">
    <property type="entry name" value="Lipase_3"/>
    <property type="match status" value="1"/>
</dbReference>
<evidence type="ECO:0000256" key="3">
    <source>
        <dbReference type="ARBA" id="ARBA00022475"/>
    </source>
</evidence>
<keyword evidence="6" id="KW-0479">Metal-binding</keyword>
<dbReference type="PANTHER" id="PTHR45792">
    <property type="entry name" value="DIACYLGLYCEROL LIPASE HOMOLOG-RELATED"/>
    <property type="match status" value="1"/>
</dbReference>
<protein>
    <recommendedName>
        <fullName evidence="14">sn-1-specific diacylglycerol lipase</fullName>
        <ecNumber evidence="14">3.1.1.116</ecNumber>
    </recommendedName>
</protein>
<evidence type="ECO:0000256" key="13">
    <source>
        <dbReference type="ARBA" id="ARBA00024531"/>
    </source>
</evidence>
<comment type="catalytic activity">
    <reaction evidence="13">
        <text>a 1,2-diacyl-sn-glycerol + H2O = a 2-acylglycerol + a fatty acid + H(+)</text>
        <dbReference type="Rhea" id="RHEA:33275"/>
        <dbReference type="ChEBI" id="CHEBI:15377"/>
        <dbReference type="ChEBI" id="CHEBI:15378"/>
        <dbReference type="ChEBI" id="CHEBI:17389"/>
        <dbReference type="ChEBI" id="CHEBI:17815"/>
        <dbReference type="ChEBI" id="CHEBI:28868"/>
        <dbReference type="EC" id="3.1.1.116"/>
    </reaction>
    <physiologicalReaction direction="left-to-right" evidence="13">
        <dbReference type="Rhea" id="RHEA:33276"/>
    </physiologicalReaction>
</comment>
<keyword evidence="7" id="KW-0378">Hydrolase</keyword>
<dbReference type="InterPro" id="IPR029058">
    <property type="entry name" value="AB_hydrolase_fold"/>
</dbReference>
<dbReference type="Gene3D" id="3.40.50.1820">
    <property type="entry name" value="alpha/beta hydrolase"/>
    <property type="match status" value="1"/>
</dbReference>
<dbReference type="Proteomes" id="UP001470230">
    <property type="component" value="Unassembled WGS sequence"/>
</dbReference>
<accession>A0ABR2HVV4</accession>
<dbReference type="EC" id="3.1.1.116" evidence="14"/>
<reference evidence="16 17" key="1">
    <citation type="submission" date="2024-04" db="EMBL/GenBank/DDBJ databases">
        <title>Tritrichomonas musculus Genome.</title>
        <authorList>
            <person name="Alves-Ferreira E."/>
            <person name="Grigg M."/>
            <person name="Lorenzi H."/>
            <person name="Galac M."/>
        </authorList>
    </citation>
    <scope>NUCLEOTIDE SEQUENCE [LARGE SCALE GENOMIC DNA]</scope>
    <source>
        <strain evidence="16 17">EAF2021</strain>
    </source>
</reference>
<dbReference type="InterPro" id="IPR002921">
    <property type="entry name" value="Fungal_lipase-type"/>
</dbReference>
<evidence type="ECO:0000256" key="6">
    <source>
        <dbReference type="ARBA" id="ARBA00022723"/>
    </source>
</evidence>
<comment type="cofactor">
    <cofactor evidence="1">
        <name>Ca(2+)</name>
        <dbReference type="ChEBI" id="CHEBI:29108"/>
    </cofactor>
</comment>
<evidence type="ECO:0000256" key="7">
    <source>
        <dbReference type="ARBA" id="ARBA00022801"/>
    </source>
</evidence>
<evidence type="ECO:0000256" key="9">
    <source>
        <dbReference type="ARBA" id="ARBA00022963"/>
    </source>
</evidence>
<keyword evidence="12" id="KW-0472">Membrane</keyword>
<evidence type="ECO:0000256" key="5">
    <source>
        <dbReference type="ARBA" id="ARBA00022692"/>
    </source>
</evidence>
<feature type="domain" description="Fungal lipase-type" evidence="15">
    <location>
        <begin position="112"/>
        <end position="249"/>
    </location>
</feature>
<proteinExistence type="predicted"/>
<evidence type="ECO:0000256" key="12">
    <source>
        <dbReference type="ARBA" id="ARBA00023136"/>
    </source>
</evidence>
<evidence type="ECO:0000259" key="15">
    <source>
        <dbReference type="Pfam" id="PF01764"/>
    </source>
</evidence>
<gene>
    <name evidence="16" type="ORF">M9Y10_016273</name>
</gene>
<evidence type="ECO:0000256" key="8">
    <source>
        <dbReference type="ARBA" id="ARBA00022837"/>
    </source>
</evidence>
<evidence type="ECO:0000313" key="16">
    <source>
        <dbReference type="EMBL" id="KAK8853730.1"/>
    </source>
</evidence>
<dbReference type="CDD" id="cd00519">
    <property type="entry name" value="Lipase_3"/>
    <property type="match status" value="1"/>
</dbReference>
<evidence type="ECO:0000256" key="14">
    <source>
        <dbReference type="ARBA" id="ARBA00026104"/>
    </source>
</evidence>
<evidence type="ECO:0000313" key="17">
    <source>
        <dbReference type="Proteomes" id="UP001470230"/>
    </source>
</evidence>
<keyword evidence="10" id="KW-1133">Transmembrane helix</keyword>
<keyword evidence="8" id="KW-0106">Calcium</keyword>
<sequence length="534" mass="61150">MFQIILSIFFSKKLFSKFKSPKERYHYDFENDKAQFHKVTRFTVGLSEDIYCNTLSEATCGDNYFKFLTHERYTKQGKEVQRVNADAQTLMPKCLVFDWNGKEILHVPKTRVIAIRGTHSAEEWEGNFDADEVPGSSISMNCHGKKMDFEVEGYFHQNFAKTALKLYCEIENSIIKSNYPIIVTGHSRGAALAELITVLIKKKTNKEVYCFAYAPPPSMALETTSKSASLTDTIYGFSCGLDPIPHIFVPNLMKPLGGLIGIIDIGKELCPLSFEQSTCDTIGDVSTALLHVLFNIIRPIVFEKSKTTALEGFKKKTGTLKNIINKYKNDPNSFKIRTHVGHFYQLEWREITGLNERSGLSLSFDLARASDPTKIRRIDSIQALTTKKKIGDHQPYYYRYAIYDDKVNNCNQFSCWSVEKKNERAIIRRLKAEKPSWVPDFPADDNSISDDMVSWDHTDKSSYYSFGWYSGKEDAFCSGRSTEKSLANFDNFIYLFCQLKDKNGNKILCKYNASLTEQEECIPYLKPERSNDNR</sequence>
<dbReference type="SUPFAM" id="SSF53474">
    <property type="entry name" value="alpha/beta-Hydrolases"/>
    <property type="match status" value="1"/>
</dbReference>
<dbReference type="PANTHER" id="PTHR45792:SF8">
    <property type="entry name" value="DIACYLGLYCEROL LIPASE-ALPHA"/>
    <property type="match status" value="1"/>
</dbReference>
<evidence type="ECO:0000256" key="11">
    <source>
        <dbReference type="ARBA" id="ARBA00023098"/>
    </source>
</evidence>
<evidence type="ECO:0000256" key="4">
    <source>
        <dbReference type="ARBA" id="ARBA00022553"/>
    </source>
</evidence>
<dbReference type="EMBL" id="JAPFFF010000021">
    <property type="protein sequence ID" value="KAK8853730.1"/>
    <property type="molecule type" value="Genomic_DNA"/>
</dbReference>
<keyword evidence="9" id="KW-0442">Lipid degradation</keyword>
<name>A0ABR2HVV4_9EUKA</name>
<comment type="caution">
    <text evidence="16">The sequence shown here is derived from an EMBL/GenBank/DDBJ whole genome shotgun (WGS) entry which is preliminary data.</text>
</comment>
<dbReference type="InterPro" id="IPR052214">
    <property type="entry name" value="DAG_Lipase-Related"/>
</dbReference>
<keyword evidence="3" id="KW-1003">Cell membrane</keyword>
<organism evidence="16 17">
    <name type="scientific">Tritrichomonas musculus</name>
    <dbReference type="NCBI Taxonomy" id="1915356"/>
    <lineage>
        <taxon>Eukaryota</taxon>
        <taxon>Metamonada</taxon>
        <taxon>Parabasalia</taxon>
        <taxon>Tritrichomonadida</taxon>
        <taxon>Tritrichomonadidae</taxon>
        <taxon>Tritrichomonas</taxon>
    </lineage>
</organism>
<keyword evidence="17" id="KW-1185">Reference proteome</keyword>
<comment type="subcellular location">
    <subcellularLocation>
        <location evidence="2">Cell membrane</location>
        <topology evidence="2">Multi-pass membrane protein</topology>
    </subcellularLocation>
</comment>
<evidence type="ECO:0000256" key="10">
    <source>
        <dbReference type="ARBA" id="ARBA00022989"/>
    </source>
</evidence>
<evidence type="ECO:0000256" key="2">
    <source>
        <dbReference type="ARBA" id="ARBA00004651"/>
    </source>
</evidence>